<proteinExistence type="predicted"/>
<dbReference type="CDD" id="cd06173">
    <property type="entry name" value="MFS_MefA_like"/>
    <property type="match status" value="1"/>
</dbReference>
<feature type="transmembrane region" description="Helical" evidence="6">
    <location>
        <begin position="115"/>
        <end position="136"/>
    </location>
</feature>
<dbReference type="EMBL" id="CAJSLV010000059">
    <property type="protein sequence ID" value="CAG6394786.1"/>
    <property type="molecule type" value="Genomic_DNA"/>
</dbReference>
<dbReference type="AlphaFoldDB" id="A0A9W4DRQ9"/>
<feature type="transmembrane region" description="Helical" evidence="6">
    <location>
        <begin position="387"/>
        <end position="405"/>
    </location>
</feature>
<dbReference type="RefSeq" id="WP_251491546.1">
    <property type="nucleotide sequence ID" value="NZ_CAJSLV010000059.1"/>
</dbReference>
<evidence type="ECO:0000256" key="6">
    <source>
        <dbReference type="SAM" id="Phobius"/>
    </source>
</evidence>
<feature type="transmembrane region" description="Helical" evidence="6">
    <location>
        <begin position="20"/>
        <end position="47"/>
    </location>
</feature>
<evidence type="ECO:0000256" key="3">
    <source>
        <dbReference type="ARBA" id="ARBA00022692"/>
    </source>
</evidence>
<keyword evidence="2" id="KW-1003">Cell membrane</keyword>
<evidence type="ECO:0000256" key="4">
    <source>
        <dbReference type="ARBA" id="ARBA00022989"/>
    </source>
</evidence>
<protein>
    <submittedName>
        <fullName evidence="7">Predicted arabinose efflux permease, MFS family</fullName>
    </submittedName>
</protein>
<evidence type="ECO:0000256" key="5">
    <source>
        <dbReference type="ARBA" id="ARBA00023136"/>
    </source>
</evidence>
<feature type="transmembrane region" description="Helical" evidence="6">
    <location>
        <begin position="320"/>
        <end position="342"/>
    </location>
</feature>
<dbReference type="PANTHER" id="PTHR23513:SF6">
    <property type="entry name" value="MAJOR FACILITATOR SUPERFAMILY ASSOCIATED DOMAIN-CONTAINING PROTEIN"/>
    <property type="match status" value="1"/>
</dbReference>
<sequence>MADTEQPITRRPLRMQRDFLLLWGGQTVSEIGSQISVLALPLVAVVVLKAGAFQVGLLSAAGTCAYLLVALPAGAVVDRVAKRPLMMGCNLGLLAVVGSVPVAHAAGVLTLGQLYGVALVSGVLSVFFSVAYQSYLPALLEREQLMDGNGKLAASQSAAQIAGPGAGAGLVTLVGAAAAMTADALSFAVSAASLAAIRTREPARPEATTRPTLRVQIGAGLTHVVRDPILRNGVAFNGTANFFVIMVETLGPVFLIRTLHLRPGLVGLLLALGAAGGVAGGVAAAPLARRVGSARISWVAMTVLSLPGLLIPLAGRGWAVLLFGAGWISWTFASTVTGISLTSYRQATCPPELLGRVSAAARWITWGTLPLGGLAGGALAAALGVRATLWIAVCGGCCAGLWLLFSPLRRMRDIPLAGRPPTAFAAGAA</sequence>
<dbReference type="Proteomes" id="UP001152519">
    <property type="component" value="Unassembled WGS sequence"/>
</dbReference>
<keyword evidence="5 6" id="KW-0472">Membrane</keyword>
<evidence type="ECO:0000313" key="8">
    <source>
        <dbReference type="Proteomes" id="UP001152519"/>
    </source>
</evidence>
<keyword evidence="4 6" id="KW-1133">Transmembrane helix</keyword>
<evidence type="ECO:0000256" key="1">
    <source>
        <dbReference type="ARBA" id="ARBA00004651"/>
    </source>
</evidence>
<name>A0A9W4DRQ9_9ACTN</name>
<dbReference type="InterPro" id="IPR036259">
    <property type="entry name" value="MFS_trans_sf"/>
</dbReference>
<dbReference type="PANTHER" id="PTHR23513">
    <property type="entry name" value="INTEGRAL MEMBRANE EFFLUX PROTEIN-RELATED"/>
    <property type="match status" value="1"/>
</dbReference>
<dbReference type="InterPro" id="IPR011701">
    <property type="entry name" value="MFS"/>
</dbReference>
<feature type="transmembrane region" description="Helical" evidence="6">
    <location>
        <begin position="240"/>
        <end position="259"/>
    </location>
</feature>
<dbReference type="GO" id="GO:0022857">
    <property type="term" value="F:transmembrane transporter activity"/>
    <property type="evidence" value="ECO:0007669"/>
    <property type="project" value="InterPro"/>
</dbReference>
<accession>A0A9W4DRQ9</accession>
<feature type="transmembrane region" description="Helical" evidence="6">
    <location>
        <begin position="89"/>
        <end position="109"/>
    </location>
</feature>
<keyword evidence="8" id="KW-1185">Reference proteome</keyword>
<reference evidence="7" key="1">
    <citation type="submission" date="2021-05" db="EMBL/GenBank/DDBJ databases">
        <authorList>
            <person name="Arsene-Ploetze F."/>
        </authorList>
    </citation>
    <scope>NUCLEOTIDE SEQUENCE</scope>
    <source>
        <strain evidence="7">DSM 42138</strain>
    </source>
</reference>
<gene>
    <name evidence="7" type="ORF">SCOCK_30019</name>
</gene>
<feature type="transmembrane region" description="Helical" evidence="6">
    <location>
        <begin position="363"/>
        <end position="381"/>
    </location>
</feature>
<keyword evidence="3 6" id="KW-0812">Transmembrane</keyword>
<comment type="subcellular location">
    <subcellularLocation>
        <location evidence="1">Cell membrane</location>
        <topology evidence="1">Multi-pass membrane protein</topology>
    </subcellularLocation>
</comment>
<evidence type="ECO:0000256" key="2">
    <source>
        <dbReference type="ARBA" id="ARBA00022475"/>
    </source>
</evidence>
<comment type="caution">
    <text evidence="7">The sequence shown here is derived from an EMBL/GenBank/DDBJ whole genome shotgun (WGS) entry which is preliminary data.</text>
</comment>
<organism evidence="7 8">
    <name type="scientific">Actinacidiphila cocklensis</name>
    <dbReference type="NCBI Taxonomy" id="887465"/>
    <lineage>
        <taxon>Bacteria</taxon>
        <taxon>Bacillati</taxon>
        <taxon>Actinomycetota</taxon>
        <taxon>Actinomycetes</taxon>
        <taxon>Kitasatosporales</taxon>
        <taxon>Streptomycetaceae</taxon>
        <taxon>Actinacidiphila</taxon>
    </lineage>
</organism>
<feature type="transmembrane region" description="Helical" evidence="6">
    <location>
        <begin position="296"/>
        <end position="314"/>
    </location>
</feature>
<feature type="transmembrane region" description="Helical" evidence="6">
    <location>
        <begin position="265"/>
        <end position="284"/>
    </location>
</feature>
<dbReference type="Gene3D" id="1.20.1250.20">
    <property type="entry name" value="MFS general substrate transporter like domains"/>
    <property type="match status" value="1"/>
</dbReference>
<dbReference type="GO" id="GO:0005886">
    <property type="term" value="C:plasma membrane"/>
    <property type="evidence" value="ECO:0007669"/>
    <property type="project" value="UniProtKB-SubCell"/>
</dbReference>
<evidence type="ECO:0000313" key="7">
    <source>
        <dbReference type="EMBL" id="CAG6394786.1"/>
    </source>
</evidence>
<dbReference type="SUPFAM" id="SSF103473">
    <property type="entry name" value="MFS general substrate transporter"/>
    <property type="match status" value="1"/>
</dbReference>
<dbReference type="Pfam" id="PF07690">
    <property type="entry name" value="MFS_1"/>
    <property type="match status" value="1"/>
</dbReference>
<feature type="transmembrane region" description="Helical" evidence="6">
    <location>
        <begin position="53"/>
        <end position="77"/>
    </location>
</feature>